<comment type="catalytic activity">
    <reaction evidence="1">
        <text>2 a phenolic donor + H2O2 = 2 a phenolic radical donor + 2 H2O</text>
        <dbReference type="Rhea" id="RHEA:56136"/>
        <dbReference type="ChEBI" id="CHEBI:15377"/>
        <dbReference type="ChEBI" id="CHEBI:16240"/>
        <dbReference type="ChEBI" id="CHEBI:139520"/>
        <dbReference type="ChEBI" id="CHEBI:139521"/>
        <dbReference type="EC" id="1.11.1.7"/>
    </reaction>
</comment>
<proteinExistence type="inferred from homology"/>
<comment type="cofactor">
    <cofactor evidence="2">
        <name>heme b</name>
        <dbReference type="ChEBI" id="CHEBI:60344"/>
    </cofactor>
</comment>
<protein>
    <recommendedName>
        <fullName evidence="3">peroxidase</fullName>
        <ecNumber evidence="3">1.11.1.7</ecNumber>
    </recommendedName>
</protein>
<dbReference type="EC" id="1.11.1.7" evidence="3"/>
<feature type="region of interest" description="Disordered" evidence="12">
    <location>
        <begin position="115"/>
        <end position="147"/>
    </location>
</feature>
<keyword evidence="6 10" id="KW-0479">Metal-binding</keyword>
<keyword evidence="5" id="KW-0349">Heme</keyword>
<keyword evidence="8" id="KW-0408">Iron</keyword>
<evidence type="ECO:0000256" key="10">
    <source>
        <dbReference type="PIRSR" id="PIRSR600823-3"/>
    </source>
</evidence>
<keyword evidence="13" id="KW-1133">Transmembrane helix</keyword>
<dbReference type="Gene3D" id="1.10.420.10">
    <property type="entry name" value="Peroxidase, domain 2"/>
    <property type="match status" value="1"/>
</dbReference>
<gene>
    <name evidence="15" type="ORF">RJ641_018328</name>
</gene>
<dbReference type="SUPFAM" id="SSF48113">
    <property type="entry name" value="Heme-dependent peroxidases"/>
    <property type="match status" value="1"/>
</dbReference>
<comment type="caution">
    <text evidence="15">The sequence shown here is derived from an EMBL/GenBank/DDBJ whole genome shotgun (WGS) entry which is preliminary data.</text>
</comment>
<dbReference type="Pfam" id="PF00141">
    <property type="entry name" value="peroxidase"/>
    <property type="match status" value="1"/>
</dbReference>
<feature type="domain" description="Plant heme peroxidase family profile" evidence="14">
    <location>
        <begin position="1"/>
        <end position="168"/>
    </location>
</feature>
<dbReference type="GO" id="GO:0006979">
    <property type="term" value="P:response to oxidative stress"/>
    <property type="evidence" value="ECO:0007669"/>
    <property type="project" value="InterPro"/>
</dbReference>
<keyword evidence="4 15" id="KW-0575">Peroxidase</keyword>
<evidence type="ECO:0000313" key="16">
    <source>
        <dbReference type="Proteomes" id="UP001370490"/>
    </source>
</evidence>
<dbReference type="InterPro" id="IPR010255">
    <property type="entry name" value="Haem_peroxidase_sf"/>
</dbReference>
<evidence type="ECO:0000256" key="7">
    <source>
        <dbReference type="ARBA" id="ARBA00023002"/>
    </source>
</evidence>
<evidence type="ECO:0000256" key="4">
    <source>
        <dbReference type="ARBA" id="ARBA00022559"/>
    </source>
</evidence>
<keyword evidence="10" id="KW-0106">Calcium</keyword>
<evidence type="ECO:0000256" key="9">
    <source>
        <dbReference type="PIRSR" id="PIRSR600823-2"/>
    </source>
</evidence>
<evidence type="ECO:0000256" key="1">
    <source>
        <dbReference type="ARBA" id="ARBA00000189"/>
    </source>
</evidence>
<evidence type="ECO:0000256" key="3">
    <source>
        <dbReference type="ARBA" id="ARBA00012313"/>
    </source>
</evidence>
<dbReference type="GO" id="GO:0140825">
    <property type="term" value="F:lactoperoxidase activity"/>
    <property type="evidence" value="ECO:0007669"/>
    <property type="project" value="UniProtKB-EC"/>
</dbReference>
<dbReference type="PROSITE" id="PS50873">
    <property type="entry name" value="PEROXIDASE_4"/>
    <property type="match status" value="1"/>
</dbReference>
<dbReference type="EMBL" id="JBAMMX010000023">
    <property type="protein sequence ID" value="KAK6917577.1"/>
    <property type="molecule type" value="Genomic_DNA"/>
</dbReference>
<keyword evidence="7" id="KW-0560">Oxidoreductase</keyword>
<sequence>MAIFTKIILVMALLIFRILIGGPYYPVLTGRPDSKIPYFSEASNHIPRPTDNVTKLLRAFAQRGFNARKTVALLGGQDIRRMGCEGISARFNFSRTGNPDPSIPADLLNEMRRLSMPRSGSESPPPALSSDSSAAPAKSNNNSMPNGEKFDAHFYKNLLKDCNYYKKG</sequence>
<dbReference type="InterPro" id="IPR000823">
    <property type="entry name" value="Peroxidase_pln"/>
</dbReference>
<accession>A0AAN8UY66</accession>
<name>A0AAN8UY66_9MAGN</name>
<evidence type="ECO:0000259" key="14">
    <source>
        <dbReference type="PROSITE" id="PS50873"/>
    </source>
</evidence>
<evidence type="ECO:0000256" key="2">
    <source>
        <dbReference type="ARBA" id="ARBA00001970"/>
    </source>
</evidence>
<feature type="binding site" evidence="9">
    <location>
        <position position="47"/>
    </location>
    <ligand>
        <name>substrate</name>
    </ligand>
</feature>
<keyword evidence="13" id="KW-0812">Transmembrane</keyword>
<dbReference type="AlphaFoldDB" id="A0AAN8UY66"/>
<evidence type="ECO:0000256" key="5">
    <source>
        <dbReference type="ARBA" id="ARBA00022617"/>
    </source>
</evidence>
<dbReference type="GO" id="GO:0020037">
    <property type="term" value="F:heme binding"/>
    <property type="evidence" value="ECO:0007669"/>
    <property type="project" value="InterPro"/>
</dbReference>
<evidence type="ECO:0000256" key="11">
    <source>
        <dbReference type="RuleBase" id="RU004241"/>
    </source>
</evidence>
<evidence type="ECO:0000256" key="8">
    <source>
        <dbReference type="ARBA" id="ARBA00023004"/>
    </source>
</evidence>
<dbReference type="PRINTS" id="PR00458">
    <property type="entry name" value="PEROXIDASE"/>
</dbReference>
<comment type="similarity">
    <text evidence="11">Belongs to the peroxidase family.</text>
</comment>
<dbReference type="Proteomes" id="UP001370490">
    <property type="component" value="Unassembled WGS sequence"/>
</dbReference>
<evidence type="ECO:0000256" key="13">
    <source>
        <dbReference type="SAM" id="Phobius"/>
    </source>
</evidence>
<keyword evidence="16" id="KW-1185">Reference proteome</keyword>
<feature type="compositionally biased region" description="Low complexity" evidence="12">
    <location>
        <begin position="128"/>
        <end position="146"/>
    </location>
</feature>
<comment type="cofactor">
    <cofactor evidence="10">
        <name>Ca(2+)</name>
        <dbReference type="ChEBI" id="CHEBI:29108"/>
    </cofactor>
    <text evidence="10">Binds 2 calcium ions per subunit.</text>
</comment>
<reference evidence="15 16" key="1">
    <citation type="submission" date="2023-12" db="EMBL/GenBank/DDBJ databases">
        <title>A high-quality genome assembly for Dillenia turbinata (Dilleniales).</title>
        <authorList>
            <person name="Chanderbali A."/>
        </authorList>
    </citation>
    <scope>NUCLEOTIDE SEQUENCE [LARGE SCALE GENOMIC DNA]</scope>
    <source>
        <strain evidence="15">LSX21</strain>
        <tissue evidence="15">Leaf</tissue>
    </source>
</reference>
<evidence type="ECO:0000256" key="6">
    <source>
        <dbReference type="ARBA" id="ARBA00022723"/>
    </source>
</evidence>
<organism evidence="15 16">
    <name type="scientific">Dillenia turbinata</name>
    <dbReference type="NCBI Taxonomy" id="194707"/>
    <lineage>
        <taxon>Eukaryota</taxon>
        <taxon>Viridiplantae</taxon>
        <taxon>Streptophyta</taxon>
        <taxon>Embryophyta</taxon>
        <taxon>Tracheophyta</taxon>
        <taxon>Spermatophyta</taxon>
        <taxon>Magnoliopsida</taxon>
        <taxon>eudicotyledons</taxon>
        <taxon>Gunneridae</taxon>
        <taxon>Pentapetalae</taxon>
        <taxon>Dilleniales</taxon>
        <taxon>Dilleniaceae</taxon>
        <taxon>Dillenia</taxon>
    </lineage>
</organism>
<feature type="transmembrane region" description="Helical" evidence="13">
    <location>
        <begin position="7"/>
        <end position="25"/>
    </location>
</feature>
<dbReference type="PANTHER" id="PTHR31235">
    <property type="entry name" value="PEROXIDASE 25-RELATED"/>
    <property type="match status" value="1"/>
</dbReference>
<keyword evidence="13" id="KW-0472">Membrane</keyword>
<dbReference type="InterPro" id="IPR002016">
    <property type="entry name" value="Haem_peroxidase"/>
</dbReference>
<evidence type="ECO:0000313" key="15">
    <source>
        <dbReference type="EMBL" id="KAK6917577.1"/>
    </source>
</evidence>
<dbReference type="GO" id="GO:0046872">
    <property type="term" value="F:metal ion binding"/>
    <property type="evidence" value="ECO:0007669"/>
    <property type="project" value="UniProtKB-KW"/>
</dbReference>
<evidence type="ECO:0000256" key="12">
    <source>
        <dbReference type="SAM" id="MobiDB-lite"/>
    </source>
</evidence>
<feature type="binding site" evidence="10">
    <location>
        <position position="151"/>
    </location>
    <ligand>
        <name>Ca(2+)</name>
        <dbReference type="ChEBI" id="CHEBI:29108"/>
        <label>2</label>
    </ligand>
</feature>